<gene>
    <name evidence="1" type="ORF">ACFOPX_01060</name>
</gene>
<sequence length="92" mass="10609">NPNQPLSGNTTPVYEYVCNNFACPYGKDHNEDFKRRAMQQAQQQANAYARGLGAKQGELININVTKEIWPWFWRVLGMKCVKVRGYARHIAH</sequence>
<dbReference type="Pfam" id="PF04402">
    <property type="entry name" value="SIMPL"/>
    <property type="match status" value="1"/>
</dbReference>
<comment type="caution">
    <text evidence="1">The sequence shown here is derived from an EMBL/GenBank/DDBJ whole genome shotgun (WGS) entry which is preliminary data.</text>
</comment>
<dbReference type="Gene3D" id="3.30.110.170">
    <property type="entry name" value="Protein of unknown function (DUF541), domain 1"/>
    <property type="match status" value="1"/>
</dbReference>
<keyword evidence="2" id="KW-1185">Reference proteome</keyword>
<evidence type="ECO:0000313" key="1">
    <source>
        <dbReference type="EMBL" id="MFC3847125.1"/>
    </source>
</evidence>
<evidence type="ECO:0000313" key="2">
    <source>
        <dbReference type="Proteomes" id="UP001595783"/>
    </source>
</evidence>
<dbReference type="RefSeq" id="WP_382262297.1">
    <property type="nucleotide sequence ID" value="NZ_JBHRZO010000005.1"/>
</dbReference>
<dbReference type="EMBL" id="JBHRZO010000005">
    <property type="protein sequence ID" value="MFC3847125.1"/>
    <property type="molecule type" value="Genomic_DNA"/>
</dbReference>
<dbReference type="Proteomes" id="UP001595783">
    <property type="component" value="Unassembled WGS sequence"/>
</dbReference>
<dbReference type="InterPro" id="IPR007497">
    <property type="entry name" value="SIMPL/DUF541"/>
</dbReference>
<accession>A0ABV7ZIV2</accession>
<protein>
    <submittedName>
        <fullName evidence="1">SIMPL domain-containing protein</fullName>
    </submittedName>
</protein>
<reference evidence="2" key="1">
    <citation type="journal article" date="2019" name="Int. J. Syst. Evol. Microbiol.">
        <title>The Global Catalogue of Microorganisms (GCM) 10K type strain sequencing project: providing services to taxonomists for standard genome sequencing and annotation.</title>
        <authorList>
            <consortium name="The Broad Institute Genomics Platform"/>
            <consortium name="The Broad Institute Genome Sequencing Center for Infectious Disease"/>
            <person name="Wu L."/>
            <person name="Ma J."/>
        </authorList>
    </citation>
    <scope>NUCLEOTIDE SEQUENCE [LARGE SCALE GENOMIC DNA]</scope>
    <source>
        <strain evidence="2">CCUG 53816</strain>
    </source>
</reference>
<name>A0ABV7ZIV2_9HELI</name>
<organism evidence="1 2">
    <name type="scientific">Helicobacter baculiformis</name>
    <dbReference type="NCBI Taxonomy" id="427351"/>
    <lineage>
        <taxon>Bacteria</taxon>
        <taxon>Pseudomonadati</taxon>
        <taxon>Campylobacterota</taxon>
        <taxon>Epsilonproteobacteria</taxon>
        <taxon>Campylobacterales</taxon>
        <taxon>Helicobacteraceae</taxon>
        <taxon>Helicobacter</taxon>
    </lineage>
</organism>
<proteinExistence type="predicted"/>
<feature type="non-terminal residue" evidence="1">
    <location>
        <position position="1"/>
    </location>
</feature>